<reference evidence="1 2" key="1">
    <citation type="journal article" date="2023" name="Arcadia Sci">
        <title>De novo assembly of a long-read Amblyomma americanum tick genome.</title>
        <authorList>
            <person name="Chou S."/>
            <person name="Poskanzer K.E."/>
            <person name="Rollins M."/>
            <person name="Thuy-Boun P.S."/>
        </authorList>
    </citation>
    <scope>NUCLEOTIDE SEQUENCE [LARGE SCALE GENOMIC DNA]</scope>
    <source>
        <strain evidence="1">F_SG_1</strain>
        <tissue evidence="1">Salivary glands</tissue>
    </source>
</reference>
<keyword evidence="2" id="KW-1185">Reference proteome</keyword>
<dbReference type="Proteomes" id="UP001321473">
    <property type="component" value="Unassembled WGS sequence"/>
</dbReference>
<name>A0AAQ4E221_AMBAM</name>
<evidence type="ECO:0000313" key="1">
    <source>
        <dbReference type="EMBL" id="KAK8768761.1"/>
    </source>
</evidence>
<dbReference type="EMBL" id="JARKHS020023484">
    <property type="protein sequence ID" value="KAK8768761.1"/>
    <property type="molecule type" value="Genomic_DNA"/>
</dbReference>
<sequence length="214" mass="23902">MQYALLLRAHRHERVRWCLRLTAAHFDALYPDWVASTFQKRDALASITGLFADIRVLLMRDNRVNRGVVVHTGRLKRSPLKYYGDSEARTKATPPLNLPHRLDGSFLRNLAILMRSRAGRAPMNERAADMLVSGHLGYDGDWFVVTPSYLCGHGVLSLRDDEVGVHYPTVASFILRAVFDDSAAYSPASLANYTGECFSESISFALGKYVAPDA</sequence>
<proteinExistence type="predicted"/>
<evidence type="ECO:0000313" key="2">
    <source>
        <dbReference type="Proteomes" id="UP001321473"/>
    </source>
</evidence>
<comment type="caution">
    <text evidence="1">The sequence shown here is derived from an EMBL/GenBank/DDBJ whole genome shotgun (WGS) entry which is preliminary data.</text>
</comment>
<organism evidence="1 2">
    <name type="scientific">Amblyomma americanum</name>
    <name type="common">Lone star tick</name>
    <dbReference type="NCBI Taxonomy" id="6943"/>
    <lineage>
        <taxon>Eukaryota</taxon>
        <taxon>Metazoa</taxon>
        <taxon>Ecdysozoa</taxon>
        <taxon>Arthropoda</taxon>
        <taxon>Chelicerata</taxon>
        <taxon>Arachnida</taxon>
        <taxon>Acari</taxon>
        <taxon>Parasitiformes</taxon>
        <taxon>Ixodida</taxon>
        <taxon>Ixodoidea</taxon>
        <taxon>Ixodidae</taxon>
        <taxon>Amblyomminae</taxon>
        <taxon>Amblyomma</taxon>
    </lineage>
</organism>
<gene>
    <name evidence="1" type="ORF">V5799_014773</name>
</gene>
<feature type="non-terminal residue" evidence="1">
    <location>
        <position position="214"/>
    </location>
</feature>
<dbReference type="AlphaFoldDB" id="A0AAQ4E221"/>
<accession>A0AAQ4E221</accession>
<protein>
    <submittedName>
        <fullName evidence="1">Uncharacterized protein</fullName>
    </submittedName>
</protein>